<dbReference type="InterPro" id="IPR001849">
    <property type="entry name" value="PH_domain"/>
</dbReference>
<dbReference type="FunFam" id="1.20.58.60:FF:000011">
    <property type="entry name" value="Spectrin beta chain"/>
    <property type="match status" value="1"/>
</dbReference>
<feature type="compositionally biased region" description="Polar residues" evidence="14">
    <location>
        <begin position="3738"/>
        <end position="3759"/>
    </location>
</feature>
<keyword evidence="18" id="KW-1185">Reference proteome</keyword>
<feature type="compositionally biased region" description="Low complexity" evidence="14">
    <location>
        <begin position="4056"/>
        <end position="4070"/>
    </location>
</feature>
<comment type="subcellular location">
    <subcellularLocation>
        <location evidence="1">Cytoplasm</location>
        <location evidence="1">Cytoskeleton</location>
    </subcellularLocation>
</comment>
<dbReference type="InterPro" id="IPR001605">
    <property type="entry name" value="PH_dom-spectrin-type"/>
</dbReference>
<feature type="region of interest" description="Disordered" evidence="14">
    <location>
        <begin position="1"/>
        <end position="52"/>
    </location>
</feature>
<dbReference type="InterPro" id="IPR001715">
    <property type="entry name" value="CH_dom"/>
</dbReference>
<dbReference type="GO" id="GO:0045169">
    <property type="term" value="C:fusome"/>
    <property type="evidence" value="ECO:0007669"/>
    <property type="project" value="UniProtKB-ARBA"/>
</dbReference>
<feature type="coiled-coil region" evidence="13">
    <location>
        <begin position="1479"/>
        <end position="1516"/>
    </location>
</feature>
<accession>A0AAJ6VKE4</accession>
<dbReference type="PROSITE" id="PS50021">
    <property type="entry name" value="CH"/>
    <property type="match status" value="2"/>
</dbReference>
<dbReference type="GO" id="GO:0048790">
    <property type="term" value="P:maintenance of presynaptic active zone structure"/>
    <property type="evidence" value="ECO:0007669"/>
    <property type="project" value="UniProtKB-ARBA"/>
</dbReference>
<organism evidence="18 19">
    <name type="scientific">Ceratosolen solmsi marchali</name>
    <dbReference type="NCBI Taxonomy" id="326594"/>
    <lineage>
        <taxon>Eukaryota</taxon>
        <taxon>Metazoa</taxon>
        <taxon>Ecdysozoa</taxon>
        <taxon>Arthropoda</taxon>
        <taxon>Hexapoda</taxon>
        <taxon>Insecta</taxon>
        <taxon>Pterygota</taxon>
        <taxon>Neoptera</taxon>
        <taxon>Endopterygota</taxon>
        <taxon>Hymenoptera</taxon>
        <taxon>Apocrita</taxon>
        <taxon>Proctotrupomorpha</taxon>
        <taxon>Chalcidoidea</taxon>
        <taxon>Agaonidae</taxon>
        <taxon>Agaoninae</taxon>
        <taxon>Ceratosolen</taxon>
    </lineage>
</organism>
<dbReference type="Gene3D" id="1.20.58.60">
    <property type="match status" value="24"/>
</dbReference>
<dbReference type="SUPFAM" id="SSF50044">
    <property type="entry name" value="SH3-domain"/>
    <property type="match status" value="1"/>
</dbReference>
<dbReference type="PANTHER" id="PTHR11915">
    <property type="entry name" value="SPECTRIN/FILAMIN RELATED CYTOSKELETAL PROTEIN"/>
    <property type="match status" value="1"/>
</dbReference>
<feature type="domain" description="SH3" evidence="15">
    <location>
        <begin position="900"/>
        <end position="957"/>
    </location>
</feature>
<dbReference type="FunFam" id="2.30.30.40:FF:000279">
    <property type="entry name" value="Spectrin beta chain, non-erythrocytic"/>
    <property type="match status" value="1"/>
</dbReference>
<dbReference type="GO" id="GO:0007026">
    <property type="term" value="P:negative regulation of microtubule depolymerization"/>
    <property type="evidence" value="ECO:0007669"/>
    <property type="project" value="UniProtKB-ARBA"/>
</dbReference>
<dbReference type="PROSITE" id="PS00020">
    <property type="entry name" value="ACTININ_2"/>
    <property type="match status" value="1"/>
</dbReference>
<keyword evidence="8" id="KW-0493">Microtubule</keyword>
<feature type="compositionally biased region" description="Basic and acidic residues" evidence="14">
    <location>
        <begin position="41"/>
        <end position="52"/>
    </location>
</feature>
<dbReference type="FunFam" id="1.20.58.60:FF:000374">
    <property type="entry name" value="Blast:Spectrin beta chain, non-erythrocytic 5"/>
    <property type="match status" value="1"/>
</dbReference>
<keyword evidence="13" id="KW-0175">Coiled coil</keyword>
<evidence type="ECO:0000256" key="3">
    <source>
        <dbReference type="ARBA" id="ARBA00022443"/>
    </source>
</evidence>
<dbReference type="GO" id="GO:0031594">
    <property type="term" value="C:neuromuscular junction"/>
    <property type="evidence" value="ECO:0007669"/>
    <property type="project" value="UniProtKB-ARBA"/>
</dbReference>
<feature type="region of interest" description="Disordered" evidence="14">
    <location>
        <begin position="3701"/>
        <end position="3764"/>
    </location>
</feature>
<dbReference type="InterPro" id="IPR018159">
    <property type="entry name" value="Spectrin/alpha-actinin"/>
</dbReference>
<keyword evidence="9" id="KW-0677">Repeat</keyword>
<feature type="compositionally biased region" description="Basic residues" evidence="14">
    <location>
        <begin position="4004"/>
        <end position="4031"/>
    </location>
</feature>
<dbReference type="PROSITE" id="PS00019">
    <property type="entry name" value="ACTININ_1"/>
    <property type="match status" value="1"/>
</dbReference>
<keyword evidence="11" id="KW-0206">Cytoskeleton</keyword>
<dbReference type="Gene3D" id="2.30.29.30">
    <property type="entry name" value="Pleckstrin-homology domain (PH domain)/Phosphotyrosine-binding domain (PTB)"/>
    <property type="match status" value="1"/>
</dbReference>
<feature type="coiled-coil region" evidence="13">
    <location>
        <begin position="2923"/>
        <end position="2950"/>
    </location>
</feature>
<dbReference type="FunFam" id="1.20.58.60:FF:000020">
    <property type="entry name" value="Spectrin alpha chain, non-erythrocytic 1"/>
    <property type="match status" value="1"/>
</dbReference>
<gene>
    <name evidence="19" type="primary">LOC105359333</name>
</gene>
<evidence type="ECO:0000256" key="1">
    <source>
        <dbReference type="ARBA" id="ARBA00004245"/>
    </source>
</evidence>
<dbReference type="FunFam" id="1.10.418.10:FF:000001">
    <property type="entry name" value="Actinin alpha 1"/>
    <property type="match status" value="1"/>
</dbReference>
<feature type="compositionally biased region" description="Basic and acidic residues" evidence="14">
    <location>
        <begin position="3701"/>
        <end position="3737"/>
    </location>
</feature>
<feature type="compositionally biased region" description="Basic and acidic residues" evidence="14">
    <location>
        <begin position="3969"/>
        <end position="3981"/>
    </location>
</feature>
<dbReference type="Proteomes" id="UP000695007">
    <property type="component" value="Unplaced"/>
</dbReference>
<dbReference type="GO" id="GO:0042062">
    <property type="term" value="P:long-term strengthening of neuromuscular junction"/>
    <property type="evidence" value="ECO:0007669"/>
    <property type="project" value="UniProtKB-ARBA"/>
</dbReference>
<feature type="compositionally biased region" description="Pro residues" evidence="14">
    <location>
        <begin position="4097"/>
        <end position="4108"/>
    </location>
</feature>
<dbReference type="FunFam" id="1.20.58.60:FF:000429">
    <property type="entry name" value="Beta-H spectrin"/>
    <property type="match status" value="1"/>
</dbReference>
<dbReference type="SUPFAM" id="SSF50729">
    <property type="entry name" value="PH domain-like"/>
    <property type="match status" value="1"/>
</dbReference>
<dbReference type="InterPro" id="IPR011993">
    <property type="entry name" value="PH-like_dom_sf"/>
</dbReference>
<dbReference type="InterPro" id="IPR002017">
    <property type="entry name" value="Spectrin_repeat"/>
</dbReference>
<dbReference type="Pfam" id="PF00018">
    <property type="entry name" value="SH3_1"/>
    <property type="match status" value="1"/>
</dbReference>
<feature type="region of interest" description="Disordered" evidence="14">
    <location>
        <begin position="712"/>
        <end position="734"/>
    </location>
</feature>
<dbReference type="PROSITE" id="PS50002">
    <property type="entry name" value="SH3"/>
    <property type="match status" value="1"/>
</dbReference>
<dbReference type="CDD" id="cd21194">
    <property type="entry name" value="CH_beta_spectrin_rpt2"/>
    <property type="match status" value="1"/>
</dbReference>
<dbReference type="SMART" id="SM00326">
    <property type="entry name" value="SH3"/>
    <property type="match status" value="1"/>
</dbReference>
<feature type="domain" description="Calponin-homology (CH)" evidence="17">
    <location>
        <begin position="76"/>
        <end position="179"/>
    </location>
</feature>
<evidence type="ECO:0000256" key="5">
    <source>
        <dbReference type="ARBA" id="ARBA00022490"/>
    </source>
</evidence>
<dbReference type="KEGG" id="csol:105359333"/>
<dbReference type="SMART" id="SM00233">
    <property type="entry name" value="PH"/>
    <property type="match status" value="1"/>
</dbReference>
<reference evidence="19" key="1">
    <citation type="submission" date="2025-08" db="UniProtKB">
        <authorList>
            <consortium name="RefSeq"/>
        </authorList>
    </citation>
    <scope>IDENTIFICATION</scope>
</reference>
<proteinExistence type="inferred from homology"/>
<dbReference type="SMART" id="SM00033">
    <property type="entry name" value="CH"/>
    <property type="match status" value="2"/>
</dbReference>
<dbReference type="CDD" id="cd10571">
    <property type="entry name" value="PH_beta_spectrin"/>
    <property type="match status" value="1"/>
</dbReference>
<dbReference type="GO" id="GO:0008017">
    <property type="term" value="F:microtubule binding"/>
    <property type="evidence" value="ECO:0007669"/>
    <property type="project" value="UniProtKB-ARBA"/>
</dbReference>
<evidence type="ECO:0000256" key="4">
    <source>
        <dbReference type="ARBA" id="ARBA00022467"/>
    </source>
</evidence>
<dbReference type="GO" id="GO:0003779">
    <property type="term" value="F:actin binding"/>
    <property type="evidence" value="ECO:0007669"/>
    <property type="project" value="UniProtKB-KW"/>
</dbReference>
<dbReference type="InterPro" id="IPR001452">
    <property type="entry name" value="SH3_domain"/>
</dbReference>
<dbReference type="GeneID" id="105359333"/>
<evidence type="ECO:0000256" key="14">
    <source>
        <dbReference type="SAM" id="MobiDB-lite"/>
    </source>
</evidence>
<dbReference type="InterPro" id="IPR036872">
    <property type="entry name" value="CH_dom_sf"/>
</dbReference>
<evidence type="ECO:0000313" key="19">
    <source>
        <dbReference type="RefSeq" id="XP_011494205.1"/>
    </source>
</evidence>
<dbReference type="Pfam" id="PF15410">
    <property type="entry name" value="PH_9"/>
    <property type="match status" value="1"/>
</dbReference>
<feature type="compositionally biased region" description="Basic and acidic residues" evidence="14">
    <location>
        <begin position="3943"/>
        <end position="3956"/>
    </location>
</feature>
<comment type="similarity">
    <text evidence="2">Belongs to the spectrin family.</text>
</comment>
<keyword evidence="7" id="KW-0344">Guanine-nucleotide releasing factor</keyword>
<keyword evidence="10" id="KW-0009">Actin-binding</keyword>
<feature type="coiled-coil region" evidence="13">
    <location>
        <begin position="810"/>
        <end position="844"/>
    </location>
</feature>
<dbReference type="CDD" id="cd21193">
    <property type="entry name" value="CH_beta_spectrin_rpt1"/>
    <property type="match status" value="1"/>
</dbReference>
<feature type="region of interest" description="Disordered" evidence="14">
    <location>
        <begin position="3940"/>
        <end position="4108"/>
    </location>
</feature>
<dbReference type="CTD" id="38418"/>
<dbReference type="PROSITE" id="PS50003">
    <property type="entry name" value="PH_DOMAIN"/>
    <property type="match status" value="1"/>
</dbReference>
<feature type="compositionally biased region" description="Low complexity" evidence="14">
    <location>
        <begin position="4266"/>
        <end position="4277"/>
    </location>
</feature>
<keyword evidence="5" id="KW-0963">Cytoplasm</keyword>
<keyword evidence="6" id="KW-0597">Phosphoprotein</keyword>
<evidence type="ECO:0000256" key="8">
    <source>
        <dbReference type="ARBA" id="ARBA00022701"/>
    </source>
</evidence>
<keyword evidence="4" id="KW-0117">Actin capping</keyword>
<name>A0AAJ6VKE4_9HYME</name>
<sequence>MNVKKRGAQYEPGAGPSAEPHTRSHRFNYSSSTTCSPSGLDRYRDVPRTHRRMTQREDALKFEQSRIKSLQEERLLIQKKTFTKWINSFLLKARMELEDLFTDLADGKKLLKLLEIISGERLAKPNNGRMRVHKIENVNKSLAVLHTKVRLESIGAEDIVDGNPRLILGLIWTIILRFQIQEIEIDVDEENESSEKKSAKDALLLWCQRKTNGYPGVNIQDFTGSWRSGLGFNALIHAHRPDLVKWSELQQTKHIDNLNYAFDVANSELGIPRLLDAEDVDTARPDEKSIMTYVASYYHTFARMKNEIKSGKRIANIVGQMMDADKMKVHYGKLTGELLEWIKLKMAVLEDREFPNSLEGIQRELLAFKQYRTVEKPPKYKERSEIEALFFHINTRLKSLDQPAFVPQEGQLVNDIERKWIELERAEHRREVALRSELLRQERLEQLNYKFERKSVLREGYLKEMIQVLSDPRYGSNLAQVDATVKKHEAISADILAREERFHDLTNMSEELVREKYHGLDRVRAREQQVLQRWRELLGLLDRHKANLSALCALMSLMREIETTLASLQELQLCFQSTEVGPHLLGVEDLLQRHSLQELQVTALGESQRRLGRQATQLQSQVAGQALQGAPVLGKEAAVLEAKIDQLNKAYGQLGEYSKERKARLEDARNFFQFLQDHEDEESWLVERQRICRAGILAKDLRALISLQQKHKALEDETKTRRPKSEQLSQAGKRLVCEQHPSAPEIENRLESLLGHWRILEELLALRKKQLEEAGEALQFCADANEADSWMKEKMALVTSEDYGVDEPSAQALLQRHKDLEGELNAYSGDLQSLNVQAERLQRAGVSSLQTDTGQDSEQVEPLADLEQDEWIQEVRLVPQDEWVDETVECTEPRTVLDERLVPQVRSLYPFSGQGMQMTKGETMLLLNKTNPDWWSVRKADGTDGFVPASYVREIEPKIIQVQVRKPERVRLTQRVKKTRMVRQVVLVRQVKSPRSVVKPVSRRPAASDADSLEKRMKKINETYEQLQKLASRRYGLLEDAIRLHGFYRECDDFEKWIRDREKMLNADDSRDNVETAKRKYEKFLTDLSASGKRVEAIDAAVEDFVEQGHGQLDKVRARQRHIHQLWEHLNWLKAQKEKSLEGASSVELFNRTCDEAHDWMLEKITQLDTAEIGPDLKTVQALQRRHQHLERELAPVEEKVRKVNLLANSVKSTYPNELGNVNQRQNEIRDLWHQVQSKAIERRSRLEDAVGQQIFMNSSKNLIGWATDTHETMKVEEPVRDIATAEKLRKQHVELGEEIKTKEDEFREVEALGSQLLLRNPSLNEIKERHDKLRGLYDSVSTTWLSKQAWLEQCLELQQFNREADQIDASTSSHATFLEFADLGESLDDVEALLKQHEKFENTLHAQDDRLKIFSDVADKLIGQNHYDKSNINEKRNQVIARRATVKEAAQRRRAALMASEYYQQFSAEVDDLRDWLYDKMKTASDETYRDLNNLERKLQKHEAFERELRANEGQLRAVNKAGKALISEENYRSEDVGKILKDLNEQWDQLVVLSLEKGRRLRQAAAQHGYNRIIEDARLDLEEIENSLSSKEVGKDLRSCKDLLKKHQMLETKLVQWGQKVNDLVTMGQEMAHEGHFDAPNILKTSQATQKKFQSLNEPAKRRREALEESLRFHKFGFELDAELQWINDHLPQASSTMLGQNLHQAQSLHKKHKKFEAEVTGHEPMIMKTLASGQGLIDQMHPEREKIQDLCDTLSNAWKNLRDKGAERSHTLDLSLKAQEFFFEAGEVESWLVEKNDVLNSTDYGRDRDAATKLLTKHKALELELDTYNGIVTEMGNTASTMINAKHPDSKSITNKQQAIAQQVRSLQRLATLRQQRLMESMYRHEYFLESRELEQWIKEQEQTAASEDYGQDYEHLLLLQAKFNDFKHRIEAGSERFNQCQVLAKKLIANESPYIQDIEKRQQQLGKGDDDPVLEVAQLHASIWDSWQHLLKLVRNREQRLQAAGEIHRFHRDVAETLSRIQEKKAALPDDLGRDLNSVLALIRRHEGFENDLVALEAQVQVLVEDAARLQALYPGNNAAHIDQQQKIVLANWDELKERAAHRRDQLQASCDLQRFLTQVRDLMNWTAGLCATMSTQDNVRDAASAQILKAEHEALKGEIEAREDTFSCVLDLGEAMVQTGHYAASEVEEKCSQLLEERQKLHTAWQQKKIHLDQLIDLHFFLRDAKQLDNLSASQEAALSNDNFGVSVEEVDGQAKKHNEFEKLLLTQEDKLTALQEHGSKLLSQNHFEARAIAKRLDEVIHRRARIRELCSARRSRLEAGLLHAQFVRDVGEAESWIGEKQKKLEAEASKGQVSSLEDKIKKLQKHQAFQAELAANQSRIEEIKVKGEMLLMQKHPASSEIRQQLDHLHSSWKKLLVESENRGRGLEEAQDILDFNNQVEKIEAWIRDKEMMVQAGDIGKDYEHCLSLQRKLDDVDSDMRVDDARIKTINALADKLIKQEKGEETRAIQQRRDIFNNKWRGLQGALGTYRETLAGALEIHLFNRDIDDTNQRVVEKSLAMNTTDVGKDLAGVEHLQRKQETMERDMTAIEGKLREHQLEARKLSQKYPENAAQINGILSELEANWQELQRLTNDRRASLSQAYTLHKFRAELRELEIWVADAIKRMNEAEPPTSIIEAEALLELHQERKAEIDGRQETFKALGEHGRKLVPTGDFVRESLSHLERLQLGLDDAWHSGKQKLKQAHQLQLFKEQASQADGWLATKEAFLNNDDLGESLSGVEKLMRKHEDFEKMLIPQLGRIEELEKFASAMLFEGHADAASIESRLAAVCTRRDKLKSSASTRRNKLVESRRLHQFLRNVLEVEGWLHEKQQVASDENYRDSTNLQSKIQKHVAFESELSANKGRVSAVTSEGDALVKESHYALKEIQERLDELEAEWELLQETSKLKKTRLDDAYQALLFSRTLDEFEAWIDEIETQLQSEDHGKDLSSVANLLKRHTNLENDVMSHNEACESIKETAGNFQRAKHFMSEEIQERAASTISRYHGLQEPMQIRRDNLEDAKLLHQFARDVEDELHWLSEKEALAASKDLGSSLMTVQRLQKKHHALEAELVSREPVVASLASRATAMVRSGHFASEKIESLSRELQQKLIHLRDLASIRKLRLLDAVESQMFYAEAAEAEQWIKEKQPLLNSSDYGKDEDSVQSLFKKLEGVERDLCGFTSIVENLKKLSKGLVERHHFDSRNIAYKQSEIEHKFEDLQNMKEKRSQRLLESEKYHRFIMQADQVIEWIGDQTTVAASEDYGCDVEHVELLIQMFDNFLSSLISSENRMTGIIEAGQKLIEEKNPESGKIHMKIDETKQQWEDLKELAHARQDALAGAKQVHMFDRTADETISWIQEKEASLGSDHEYAHDLETIQALVRKHQGLDTDLGAVKEQVESVMEEASRLAGLFPDATEHIAVKHEQVDESWNELLEKAALRKSKLVQAEQLQAYFDDYRDLQSWINEMVAKVTAPDLARDVPGAETLISRHNESRAEIDTHDDAFGKFYETGQALVQQGHFLAKEIQEKVSVLRQRSQILEETWQRRKLIYEQNLDTQTFKRDAETLENWIASREPMLRDDQFGESIPQVEELIMKHQDFEKTIEAQEEKFSALKRVTMLEKAFQKQLETEVAARQAEKERVERARLEERKRKEVQRITEERKREEERRRYIESPRHMSRDEMNGSLDDHETTLNRSSASIKGGVNDNSQNNAPATSKYGGLHHMLSDRLRRTSAADIKRAESMKVDTKKPKRTPSFTTRRRTQSFRKHQRIENVDSLPPVEIQGVLERKHELQSGGKKAAVRSWKPYYTVLCGQLLCFFKDIDDLQSSKAATAPINIFNAVCEKAEDYTKRKNVFRLKCTDGSEFLFLSSNKQDMEDWVNKISFHAKLPPSLQLMSYDDSHKNQSADHVEDAPSTGSSHASTPEMERKNSVIRRDVTTSPNKAQAEFAPQSQQQQQQQGHHHQHHQHHHHNIHHQHQQHHNKKRHDSNRNPDNVGLPRSPLDSQPQKEFLQMYMQQQHQQQQQQQHLHHHTMQQQQQVRSHEQQYMMHPSEKPPIPPRGAPPPVPARSPSFENTVALRRNDVEHYAPQTRPQSYQPPSANMNLNGTSGQYATNDNNWHRQSNVEHNSHNQQQGIRIAKIVPPLPSTAPPPANKITHWNSSHDSAYGNIPVNSRQMSGQHQMNTFTGRPNSLPPYVAPPMASLPTVPPTITVVDGAGRRPSESGSESEQSFGGSRKDRDFKKTSVLSNLFGRRKKSSQQ</sequence>
<feature type="coiled-coil region" evidence="13">
    <location>
        <begin position="2578"/>
        <end position="2612"/>
    </location>
</feature>
<evidence type="ECO:0000256" key="12">
    <source>
        <dbReference type="PROSITE-ProRule" id="PRU00192"/>
    </source>
</evidence>
<feature type="region of interest" description="Disordered" evidence="14">
    <location>
        <begin position="3786"/>
        <end position="3811"/>
    </location>
</feature>
<feature type="compositionally biased region" description="Polar residues" evidence="14">
    <location>
        <begin position="27"/>
        <end position="37"/>
    </location>
</feature>
<evidence type="ECO:0000256" key="6">
    <source>
        <dbReference type="ARBA" id="ARBA00022553"/>
    </source>
</evidence>
<dbReference type="Gene3D" id="1.10.418.10">
    <property type="entry name" value="Calponin-like domain"/>
    <property type="match status" value="2"/>
</dbReference>
<dbReference type="InterPro" id="IPR041681">
    <property type="entry name" value="PH_9"/>
</dbReference>
<feature type="domain" description="Calponin-homology (CH)" evidence="17">
    <location>
        <begin position="197"/>
        <end position="302"/>
    </location>
</feature>
<protein>
    <submittedName>
        <fullName evidence="19">Spectrin beta chain, non-erythrocytic 1</fullName>
    </submittedName>
</protein>
<dbReference type="CDD" id="cd00176">
    <property type="entry name" value="SPEC"/>
    <property type="match status" value="18"/>
</dbReference>
<feature type="coiled-coil region" evidence="13">
    <location>
        <begin position="53"/>
        <end position="80"/>
    </location>
</feature>
<dbReference type="GO" id="GO:0016199">
    <property type="term" value="P:axon midline choice point recognition"/>
    <property type="evidence" value="ECO:0007669"/>
    <property type="project" value="UniProtKB-ARBA"/>
</dbReference>
<dbReference type="SMART" id="SM00150">
    <property type="entry name" value="SPEC"/>
    <property type="match status" value="30"/>
</dbReference>
<dbReference type="Pfam" id="PF00307">
    <property type="entry name" value="CH"/>
    <property type="match status" value="2"/>
</dbReference>
<dbReference type="PRINTS" id="PR00683">
    <property type="entry name" value="SPECTRINPH"/>
</dbReference>
<dbReference type="FunFam" id="2.30.29.30:FF:000024">
    <property type="entry name" value="Spectrin beta chain"/>
    <property type="match status" value="1"/>
</dbReference>
<dbReference type="SUPFAM" id="SSF46966">
    <property type="entry name" value="Spectrin repeat"/>
    <property type="match status" value="24"/>
</dbReference>
<dbReference type="FunFam" id="1.20.58.60:FF:000135">
    <property type="entry name" value="Spectrin beta chain, non-erythrocytic"/>
    <property type="match status" value="1"/>
</dbReference>
<feature type="region of interest" description="Disordered" evidence="14">
    <location>
        <begin position="4252"/>
        <end position="4303"/>
    </location>
</feature>
<dbReference type="GO" id="GO:0007274">
    <property type="term" value="P:neuromuscular synaptic transmission"/>
    <property type="evidence" value="ECO:0007669"/>
    <property type="project" value="UniProtKB-ARBA"/>
</dbReference>
<dbReference type="FunFam" id="1.20.58.60:FF:000145">
    <property type="entry name" value="Spectrin beta chain, non-erythrocytic"/>
    <property type="match status" value="1"/>
</dbReference>
<dbReference type="FunFam" id="1.20.58.60:FF:000007">
    <property type="entry name" value="Spectrin alpha chain non-erythrocytic 1"/>
    <property type="match status" value="3"/>
</dbReference>
<evidence type="ECO:0000259" key="16">
    <source>
        <dbReference type="PROSITE" id="PS50003"/>
    </source>
</evidence>
<keyword evidence="3 12" id="KW-0728">SH3 domain</keyword>
<evidence type="ECO:0000256" key="10">
    <source>
        <dbReference type="ARBA" id="ARBA00023203"/>
    </source>
</evidence>
<dbReference type="FunFam" id="1.20.58.60:FF:000156">
    <property type="entry name" value="Spectrin beta chain, non-erythrocytic"/>
    <property type="match status" value="1"/>
</dbReference>
<evidence type="ECO:0000256" key="11">
    <source>
        <dbReference type="ARBA" id="ARBA00023212"/>
    </source>
</evidence>
<dbReference type="GO" id="GO:0045170">
    <property type="term" value="C:spectrosome"/>
    <property type="evidence" value="ECO:0007669"/>
    <property type="project" value="UniProtKB-ARBA"/>
</dbReference>
<dbReference type="GO" id="GO:0005543">
    <property type="term" value="F:phospholipid binding"/>
    <property type="evidence" value="ECO:0007669"/>
    <property type="project" value="InterPro"/>
</dbReference>
<dbReference type="GO" id="GO:0016328">
    <property type="term" value="C:lateral plasma membrane"/>
    <property type="evidence" value="ECO:0007669"/>
    <property type="project" value="UniProtKB-ARBA"/>
</dbReference>
<dbReference type="FunFam" id="1.20.58.60:FF:000152">
    <property type="entry name" value="Spectrin, beta, non-erythrocytic 5"/>
    <property type="match status" value="1"/>
</dbReference>
<evidence type="ECO:0000256" key="2">
    <source>
        <dbReference type="ARBA" id="ARBA00006826"/>
    </source>
</evidence>
<feature type="coiled-coil region" evidence="13">
    <location>
        <begin position="2150"/>
        <end position="2209"/>
    </location>
</feature>
<dbReference type="FunFam" id="1.20.58.60:FF:000017">
    <property type="entry name" value="Spectrin alpha chain, non-erythrocytic 1"/>
    <property type="match status" value="1"/>
</dbReference>
<evidence type="ECO:0000313" key="18">
    <source>
        <dbReference type="Proteomes" id="UP000695007"/>
    </source>
</evidence>
<dbReference type="Pfam" id="PF00435">
    <property type="entry name" value="Spectrin"/>
    <property type="match status" value="29"/>
</dbReference>
<dbReference type="FunFam" id="1.20.58.60:FF:000013">
    <property type="entry name" value="Spectrin alpha chain, non-erythrocytic 1"/>
    <property type="match status" value="1"/>
</dbReference>
<dbReference type="FunFam" id="1.20.58.60:FF:000019">
    <property type="entry name" value="Spectrin beta chain"/>
    <property type="match status" value="2"/>
</dbReference>
<dbReference type="FunFam" id="1.20.58.60:FF:000191">
    <property type="entry name" value="Spectrin, beta, non-erythrocytic 5"/>
    <property type="match status" value="1"/>
</dbReference>
<feature type="domain" description="PH" evidence="16">
    <location>
        <begin position="3824"/>
        <end position="3932"/>
    </location>
</feature>
<dbReference type="InterPro" id="IPR001589">
    <property type="entry name" value="Actinin_actin-bd_CS"/>
</dbReference>
<dbReference type="GO" id="GO:0051693">
    <property type="term" value="P:actin filament capping"/>
    <property type="evidence" value="ECO:0007669"/>
    <property type="project" value="UniProtKB-KW"/>
</dbReference>
<dbReference type="SUPFAM" id="SSF47576">
    <property type="entry name" value="Calponin-homology domain, CH-domain"/>
    <property type="match status" value="1"/>
</dbReference>
<dbReference type="GO" id="GO:0005874">
    <property type="term" value="C:microtubule"/>
    <property type="evidence" value="ECO:0007669"/>
    <property type="project" value="UniProtKB-KW"/>
</dbReference>
<feature type="compositionally biased region" description="Basic and acidic residues" evidence="14">
    <location>
        <begin position="712"/>
        <end position="725"/>
    </location>
</feature>
<evidence type="ECO:0000259" key="15">
    <source>
        <dbReference type="PROSITE" id="PS50002"/>
    </source>
</evidence>
<dbReference type="Gene3D" id="2.30.30.40">
    <property type="entry name" value="SH3 Domains"/>
    <property type="match status" value="1"/>
</dbReference>
<evidence type="ECO:0000259" key="17">
    <source>
        <dbReference type="PROSITE" id="PS50021"/>
    </source>
</evidence>
<evidence type="ECO:0000256" key="13">
    <source>
        <dbReference type="SAM" id="Coils"/>
    </source>
</evidence>
<feature type="coiled-coil region" evidence="13">
    <location>
        <begin position="2050"/>
        <end position="2077"/>
    </location>
</feature>
<evidence type="ECO:0000256" key="9">
    <source>
        <dbReference type="ARBA" id="ARBA00022737"/>
    </source>
</evidence>
<dbReference type="GO" id="GO:0005085">
    <property type="term" value="F:guanyl-nucleotide exchange factor activity"/>
    <property type="evidence" value="ECO:0007669"/>
    <property type="project" value="UniProtKB-KW"/>
</dbReference>
<dbReference type="FunFam" id="1.10.418.10:FF:000043">
    <property type="entry name" value="Spectrin beta chain, non-erythrocytic"/>
    <property type="match status" value="1"/>
</dbReference>
<evidence type="ECO:0000256" key="7">
    <source>
        <dbReference type="ARBA" id="ARBA00022658"/>
    </source>
</evidence>
<dbReference type="RefSeq" id="XP_011494205.1">
    <property type="nucleotide sequence ID" value="XM_011495903.1"/>
</dbReference>
<dbReference type="InterPro" id="IPR036028">
    <property type="entry name" value="SH3-like_dom_sf"/>
</dbReference>